<evidence type="ECO:0000256" key="1">
    <source>
        <dbReference type="ARBA" id="ARBA00004651"/>
    </source>
</evidence>
<evidence type="ECO:0000256" key="7">
    <source>
        <dbReference type="RuleBase" id="RU363032"/>
    </source>
</evidence>
<accession>A0A0E2E2I5</accession>
<dbReference type="PROSITE" id="PS50928">
    <property type="entry name" value="ABC_TM1"/>
    <property type="match status" value="1"/>
</dbReference>
<dbReference type="PATRIC" id="fig|999432.5.peg.2529"/>
<evidence type="ECO:0000256" key="6">
    <source>
        <dbReference type="ARBA" id="ARBA00023136"/>
    </source>
</evidence>
<organism evidence="9">
    <name type="scientific">Treponema denticola H-22</name>
    <dbReference type="NCBI Taxonomy" id="999432"/>
    <lineage>
        <taxon>Bacteria</taxon>
        <taxon>Pseudomonadati</taxon>
        <taxon>Spirochaetota</taxon>
        <taxon>Spirochaetia</taxon>
        <taxon>Spirochaetales</taxon>
        <taxon>Treponemataceae</taxon>
        <taxon>Treponema</taxon>
    </lineage>
</organism>
<evidence type="ECO:0000313" key="9">
    <source>
        <dbReference type="EMBL" id="EMB30749.1"/>
    </source>
</evidence>
<dbReference type="PANTHER" id="PTHR30465">
    <property type="entry name" value="INNER MEMBRANE ABC TRANSPORTER"/>
    <property type="match status" value="1"/>
</dbReference>
<feature type="domain" description="ABC transmembrane type-1" evidence="8">
    <location>
        <begin position="119"/>
        <end position="333"/>
    </location>
</feature>
<dbReference type="SUPFAM" id="SSF161098">
    <property type="entry name" value="MetI-like"/>
    <property type="match status" value="1"/>
</dbReference>
<dbReference type="RefSeq" id="WP_002685955.1">
    <property type="nucleotide sequence ID" value="NZ_CM001795.1"/>
</dbReference>
<sequence length="346" mass="39109">MYKWYALKRILRGVVIYSILIFIFSFLFNQINEKVQRSQIMEMVRAEAKGLKNMTAEQIMAWRKDQELTLIRQYKLDRPLVERVLHNAKRVLTFDFGKSTTIKSLTGSQEVIKILGEAIPRTLLLFTTAFVINTLIGLALGLKKAQKPGSRQDKVTSLITLIIYGMPSWWLAMLLIFVFVYKIPLFPSGGVNSVPVPEGIWFVFDRLQHLALPILTLVFLGFWSTAYVIRNLVLGTLQEDFIMSARARGIPEKKVLHGHTLRTSAPPLVTMILLSFLASMSGSIIYEGIFSWPGLGQLYWIAVQQNDIPVLMGDLAITTGLYQAGLIILDLVYGFLDPRIKVGGKE</sequence>
<feature type="transmembrane region" description="Helical" evidence="7">
    <location>
        <begin position="268"/>
        <end position="295"/>
    </location>
</feature>
<keyword evidence="4 7" id="KW-0812">Transmembrane</keyword>
<dbReference type="Proteomes" id="UP000011705">
    <property type="component" value="Chromosome"/>
</dbReference>
<keyword evidence="6 7" id="KW-0472">Membrane</keyword>
<evidence type="ECO:0000256" key="3">
    <source>
        <dbReference type="ARBA" id="ARBA00022475"/>
    </source>
</evidence>
<keyword evidence="2 7" id="KW-0813">Transport</keyword>
<dbReference type="CDD" id="cd06261">
    <property type="entry name" value="TM_PBP2"/>
    <property type="match status" value="1"/>
</dbReference>
<proteinExistence type="inferred from homology"/>
<evidence type="ECO:0000256" key="5">
    <source>
        <dbReference type="ARBA" id="ARBA00022989"/>
    </source>
</evidence>
<dbReference type="EMBL" id="AGDV01000021">
    <property type="protein sequence ID" value="EMB30749.1"/>
    <property type="molecule type" value="Genomic_DNA"/>
</dbReference>
<keyword evidence="3" id="KW-1003">Cell membrane</keyword>
<evidence type="ECO:0000256" key="4">
    <source>
        <dbReference type="ARBA" id="ARBA00022692"/>
    </source>
</evidence>
<dbReference type="GO" id="GO:0005886">
    <property type="term" value="C:plasma membrane"/>
    <property type="evidence" value="ECO:0007669"/>
    <property type="project" value="UniProtKB-SubCell"/>
</dbReference>
<feature type="transmembrane region" description="Helical" evidence="7">
    <location>
        <begin position="12"/>
        <end position="31"/>
    </location>
</feature>
<dbReference type="GO" id="GO:0055085">
    <property type="term" value="P:transmembrane transport"/>
    <property type="evidence" value="ECO:0007669"/>
    <property type="project" value="InterPro"/>
</dbReference>
<keyword evidence="5 7" id="KW-1133">Transmembrane helix</keyword>
<dbReference type="HOGENOM" id="CLU_036879_1_0_12"/>
<comment type="caution">
    <text evidence="9">The sequence shown here is derived from an EMBL/GenBank/DDBJ whole genome shotgun (WGS) entry which is preliminary data.</text>
</comment>
<feature type="transmembrane region" description="Helical" evidence="7">
    <location>
        <begin position="210"/>
        <end position="229"/>
    </location>
</feature>
<reference evidence="9" key="1">
    <citation type="submission" date="2012-01" db="EMBL/GenBank/DDBJ databases">
        <title>The Genome Sequence of Treponema denticola H-22.</title>
        <authorList>
            <consortium name="The Broad Institute Genome Sequencing Platform"/>
            <person name="Earl A."/>
            <person name="Ward D."/>
            <person name="Feldgarden M."/>
            <person name="Gevers D."/>
            <person name="Blanton J.M."/>
            <person name="Fenno C.J."/>
            <person name="Baranova O.V."/>
            <person name="Mathney J."/>
            <person name="Dewhirst F.E."/>
            <person name="Izard J."/>
            <person name="Young S.K."/>
            <person name="Zeng Q."/>
            <person name="Gargeya S."/>
            <person name="Fitzgerald M."/>
            <person name="Haas B."/>
            <person name="Abouelleil A."/>
            <person name="Alvarado L."/>
            <person name="Arachchi H.M."/>
            <person name="Berlin A."/>
            <person name="Chapman S.B."/>
            <person name="Gearin G."/>
            <person name="Goldberg J."/>
            <person name="Griggs A."/>
            <person name="Gujja S."/>
            <person name="Hansen M."/>
            <person name="Heiman D."/>
            <person name="Howarth C."/>
            <person name="Larimer J."/>
            <person name="Lui A."/>
            <person name="MacDonald P.J.P."/>
            <person name="McCowen C."/>
            <person name="Montmayeur A."/>
            <person name="Murphy C."/>
            <person name="Neiman D."/>
            <person name="Pearson M."/>
            <person name="Priest M."/>
            <person name="Roberts A."/>
            <person name="Saif S."/>
            <person name="Shea T."/>
            <person name="Sisk P."/>
            <person name="Stolte C."/>
            <person name="Sykes S."/>
            <person name="Wortman J."/>
            <person name="Nusbaum C."/>
            <person name="Birren B."/>
        </authorList>
    </citation>
    <scope>NUCLEOTIDE SEQUENCE [LARGE SCALE GENOMIC DNA]</scope>
    <source>
        <strain evidence="9">H-22</strain>
    </source>
</reference>
<dbReference type="Gene3D" id="1.10.3720.10">
    <property type="entry name" value="MetI-like"/>
    <property type="match status" value="1"/>
</dbReference>
<evidence type="ECO:0000259" key="8">
    <source>
        <dbReference type="PROSITE" id="PS50928"/>
    </source>
</evidence>
<dbReference type="AlphaFoldDB" id="A0A0E2E2I5"/>
<feature type="transmembrane region" description="Helical" evidence="7">
    <location>
        <begin position="155"/>
        <end position="181"/>
    </location>
</feature>
<comment type="similarity">
    <text evidence="7">Belongs to the binding-protein-dependent transport system permease family.</text>
</comment>
<protein>
    <recommendedName>
        <fullName evidence="8">ABC transmembrane type-1 domain-containing protein</fullName>
    </recommendedName>
</protein>
<name>A0A0E2E2I5_TREDN</name>
<dbReference type="InterPro" id="IPR000515">
    <property type="entry name" value="MetI-like"/>
</dbReference>
<dbReference type="Pfam" id="PF00528">
    <property type="entry name" value="BPD_transp_1"/>
    <property type="match status" value="1"/>
</dbReference>
<comment type="subcellular location">
    <subcellularLocation>
        <location evidence="1 7">Cell membrane</location>
        <topology evidence="1 7">Multi-pass membrane protein</topology>
    </subcellularLocation>
</comment>
<feature type="transmembrane region" description="Helical" evidence="7">
    <location>
        <begin position="315"/>
        <end position="336"/>
    </location>
</feature>
<gene>
    <name evidence="9" type="ORF">HMPREF9726_02434</name>
</gene>
<evidence type="ECO:0000256" key="2">
    <source>
        <dbReference type="ARBA" id="ARBA00022448"/>
    </source>
</evidence>
<dbReference type="InterPro" id="IPR035906">
    <property type="entry name" value="MetI-like_sf"/>
</dbReference>
<feature type="transmembrane region" description="Helical" evidence="7">
    <location>
        <begin position="123"/>
        <end position="143"/>
    </location>
</feature>
<dbReference type="PANTHER" id="PTHR30465:SF45">
    <property type="entry name" value="BINDING-PROTEIN-DEPENDENT TRANSPORT SYSTEMS INNER MEMBRANE COMPONENT"/>
    <property type="match status" value="1"/>
</dbReference>